<dbReference type="Gene3D" id="1.10.287.130">
    <property type="match status" value="1"/>
</dbReference>
<dbReference type="GO" id="GO:0016036">
    <property type="term" value="P:cellular response to phosphate starvation"/>
    <property type="evidence" value="ECO:0007669"/>
    <property type="project" value="TreeGrafter"/>
</dbReference>
<evidence type="ECO:0000256" key="4">
    <source>
        <dbReference type="ARBA" id="ARBA00022553"/>
    </source>
</evidence>
<feature type="transmembrane region" description="Helical" evidence="8">
    <location>
        <begin position="185"/>
        <end position="204"/>
    </location>
</feature>
<protein>
    <recommendedName>
        <fullName evidence="3">histidine kinase</fullName>
        <ecNumber evidence="3">2.7.13.3</ecNumber>
    </recommendedName>
</protein>
<dbReference type="InterPro" id="IPR036890">
    <property type="entry name" value="HATPase_C_sf"/>
</dbReference>
<dbReference type="GO" id="GO:0005886">
    <property type="term" value="C:plasma membrane"/>
    <property type="evidence" value="ECO:0007669"/>
    <property type="project" value="TreeGrafter"/>
</dbReference>
<evidence type="ECO:0000256" key="2">
    <source>
        <dbReference type="ARBA" id="ARBA00004370"/>
    </source>
</evidence>
<comment type="subcellular location">
    <subcellularLocation>
        <location evidence="2">Membrane</location>
    </subcellularLocation>
</comment>
<dbReference type="EMBL" id="JACOOQ010000009">
    <property type="protein sequence ID" value="MBC5640070.1"/>
    <property type="molecule type" value="Genomic_DNA"/>
</dbReference>
<dbReference type="RefSeq" id="WP_022211924.1">
    <property type="nucleotide sequence ID" value="NZ_JACOOQ010000009.1"/>
</dbReference>
<dbReference type="PROSITE" id="PS50885">
    <property type="entry name" value="HAMP"/>
    <property type="match status" value="1"/>
</dbReference>
<evidence type="ECO:0000256" key="3">
    <source>
        <dbReference type="ARBA" id="ARBA00012438"/>
    </source>
</evidence>
<dbReference type="PANTHER" id="PTHR45453:SF3">
    <property type="entry name" value="HISTIDINE KINASE"/>
    <property type="match status" value="1"/>
</dbReference>
<proteinExistence type="predicted"/>
<keyword evidence="8" id="KW-1133">Transmembrane helix</keyword>
<feature type="domain" description="Histidine kinase" evidence="9">
    <location>
        <begin position="280"/>
        <end position="490"/>
    </location>
</feature>
<dbReference type="InterPro" id="IPR003660">
    <property type="entry name" value="HAMP_dom"/>
</dbReference>
<dbReference type="SMART" id="SM00387">
    <property type="entry name" value="HATPase_c"/>
    <property type="match status" value="1"/>
</dbReference>
<evidence type="ECO:0000259" key="10">
    <source>
        <dbReference type="PROSITE" id="PS50885"/>
    </source>
</evidence>
<dbReference type="AlphaFoldDB" id="A0A8I0AE28"/>
<keyword evidence="8" id="KW-0472">Membrane</keyword>
<dbReference type="PROSITE" id="PS50109">
    <property type="entry name" value="HIS_KIN"/>
    <property type="match status" value="1"/>
</dbReference>
<dbReference type="Gene3D" id="6.10.340.10">
    <property type="match status" value="1"/>
</dbReference>
<dbReference type="InterPro" id="IPR036097">
    <property type="entry name" value="HisK_dim/P_sf"/>
</dbReference>
<feature type="domain" description="HAMP" evidence="10">
    <location>
        <begin position="206"/>
        <end position="258"/>
    </location>
</feature>
<dbReference type="InterPro" id="IPR050351">
    <property type="entry name" value="BphY/WalK/GraS-like"/>
</dbReference>
<feature type="transmembrane region" description="Helical" evidence="8">
    <location>
        <begin position="12"/>
        <end position="33"/>
    </location>
</feature>
<dbReference type="PANTHER" id="PTHR45453">
    <property type="entry name" value="PHOSPHATE REGULON SENSOR PROTEIN PHOR"/>
    <property type="match status" value="1"/>
</dbReference>
<evidence type="ECO:0000313" key="11">
    <source>
        <dbReference type="EMBL" id="MBC5640070.1"/>
    </source>
</evidence>
<keyword evidence="7" id="KW-0902">Two-component regulatory system</keyword>
<evidence type="ECO:0000256" key="5">
    <source>
        <dbReference type="ARBA" id="ARBA00022679"/>
    </source>
</evidence>
<dbReference type="EC" id="2.7.13.3" evidence="3"/>
<keyword evidence="4" id="KW-0597">Phosphoprotein</keyword>
<reference evidence="11" key="1">
    <citation type="submission" date="2020-08" db="EMBL/GenBank/DDBJ databases">
        <title>Genome public.</title>
        <authorList>
            <person name="Liu C."/>
            <person name="Sun Q."/>
        </authorList>
    </citation>
    <scope>NUCLEOTIDE SEQUENCE</scope>
    <source>
        <strain evidence="11">NSJ-42</strain>
    </source>
</reference>
<gene>
    <name evidence="11" type="ORF">H8R92_06420</name>
</gene>
<comment type="catalytic activity">
    <reaction evidence="1">
        <text>ATP + protein L-histidine = ADP + protein N-phospho-L-histidine.</text>
        <dbReference type="EC" id="2.7.13.3"/>
    </reaction>
</comment>
<comment type="caution">
    <text evidence="11">The sequence shown here is derived from an EMBL/GenBank/DDBJ whole genome shotgun (WGS) entry which is preliminary data.</text>
</comment>
<dbReference type="InterPro" id="IPR003661">
    <property type="entry name" value="HisK_dim/P_dom"/>
</dbReference>
<evidence type="ECO:0000256" key="1">
    <source>
        <dbReference type="ARBA" id="ARBA00000085"/>
    </source>
</evidence>
<evidence type="ECO:0000256" key="6">
    <source>
        <dbReference type="ARBA" id="ARBA00022777"/>
    </source>
</evidence>
<dbReference type="SUPFAM" id="SSF55874">
    <property type="entry name" value="ATPase domain of HSP90 chaperone/DNA topoisomerase II/histidine kinase"/>
    <property type="match status" value="1"/>
</dbReference>
<evidence type="ECO:0000259" key="9">
    <source>
        <dbReference type="PROSITE" id="PS50109"/>
    </source>
</evidence>
<accession>A0A8I0AE28</accession>
<dbReference type="CDD" id="cd06225">
    <property type="entry name" value="HAMP"/>
    <property type="match status" value="1"/>
</dbReference>
<keyword evidence="6 11" id="KW-0418">Kinase</keyword>
<dbReference type="Pfam" id="PF02518">
    <property type="entry name" value="HATPase_c"/>
    <property type="match status" value="1"/>
</dbReference>
<dbReference type="Gene3D" id="3.30.565.10">
    <property type="entry name" value="Histidine kinase-like ATPase, C-terminal domain"/>
    <property type="match status" value="1"/>
</dbReference>
<keyword evidence="8" id="KW-0812">Transmembrane</keyword>
<evidence type="ECO:0000256" key="8">
    <source>
        <dbReference type="SAM" id="Phobius"/>
    </source>
</evidence>
<sequence>MKKLKLFSKTYIFTMALISMIIIISHILIYLGLPKVYISNKEKESDNIIEDLIKEINKVDADIEKSFKLAENFSEKYNIKISLTLNEEKKTFQGHEDVDIYLDQNSVSDETIVLPDIKSDSIIKDYEEGITGSKSEEDFNQYININNSSIIKSKSFKTINDINGNIQMAMDLEAFTETRDVILKILPYSILVSLFIALIASYIYSKKITTPIKEICDVTKEMENLNKRAFCKVETEDEIGILAYNINNLYENLLNTILSLEEEIENVSKSEKIKVDFLRSASHELKTPLMSMHIMLENMILGVGKYKNHDIYLEKCKEVVNQLSKMVQEILDTSRLNTLDNKNEKIIDLSQIVNEIVDTYKLIAKSRQINININLEDSFNISIDEKLFTKAISNIISNAVNYTDEGKEIRIYIKNNKLIIENDCTPISNEHLEHIFEAFYRVEFDRNKSSGGNGLGLYIVQQILTTTKLTYSFKPIKNGMKFEIDFNNKNII</sequence>
<dbReference type="SUPFAM" id="SSF47384">
    <property type="entry name" value="Homodimeric domain of signal transducing histidine kinase"/>
    <property type="match status" value="1"/>
</dbReference>
<dbReference type="SUPFAM" id="SSF158472">
    <property type="entry name" value="HAMP domain-like"/>
    <property type="match status" value="1"/>
</dbReference>
<evidence type="ECO:0000313" key="12">
    <source>
        <dbReference type="Proteomes" id="UP000662088"/>
    </source>
</evidence>
<dbReference type="InterPro" id="IPR003594">
    <property type="entry name" value="HATPase_dom"/>
</dbReference>
<organism evidence="11 12">
    <name type="scientific">Clostridium lentum</name>
    <dbReference type="NCBI Taxonomy" id="2763037"/>
    <lineage>
        <taxon>Bacteria</taxon>
        <taxon>Bacillati</taxon>
        <taxon>Bacillota</taxon>
        <taxon>Clostridia</taxon>
        <taxon>Eubacteriales</taxon>
        <taxon>Clostridiaceae</taxon>
        <taxon>Clostridium</taxon>
    </lineage>
</organism>
<keyword evidence="12" id="KW-1185">Reference proteome</keyword>
<dbReference type="CDD" id="cd00082">
    <property type="entry name" value="HisKA"/>
    <property type="match status" value="1"/>
</dbReference>
<name>A0A8I0AE28_9CLOT</name>
<dbReference type="GO" id="GO:0004721">
    <property type="term" value="F:phosphoprotein phosphatase activity"/>
    <property type="evidence" value="ECO:0007669"/>
    <property type="project" value="TreeGrafter"/>
</dbReference>
<dbReference type="InterPro" id="IPR005467">
    <property type="entry name" value="His_kinase_dom"/>
</dbReference>
<dbReference type="Pfam" id="PF00512">
    <property type="entry name" value="HisKA"/>
    <property type="match status" value="1"/>
</dbReference>
<dbReference type="GO" id="GO:0000155">
    <property type="term" value="F:phosphorelay sensor kinase activity"/>
    <property type="evidence" value="ECO:0007669"/>
    <property type="project" value="InterPro"/>
</dbReference>
<evidence type="ECO:0000256" key="7">
    <source>
        <dbReference type="ARBA" id="ARBA00023012"/>
    </source>
</evidence>
<keyword evidence="5" id="KW-0808">Transferase</keyword>
<dbReference type="SMART" id="SM00388">
    <property type="entry name" value="HisKA"/>
    <property type="match status" value="1"/>
</dbReference>
<dbReference type="Proteomes" id="UP000662088">
    <property type="component" value="Unassembled WGS sequence"/>
</dbReference>
<dbReference type="CDD" id="cd00075">
    <property type="entry name" value="HATPase"/>
    <property type="match status" value="1"/>
</dbReference>